<evidence type="ECO:0000256" key="1">
    <source>
        <dbReference type="SAM" id="Coils"/>
    </source>
</evidence>
<dbReference type="SUPFAM" id="SSF52980">
    <property type="entry name" value="Restriction endonuclease-like"/>
    <property type="match status" value="1"/>
</dbReference>
<proteinExistence type="predicted"/>
<evidence type="ECO:0008006" key="4">
    <source>
        <dbReference type="Google" id="ProtNLM"/>
    </source>
</evidence>
<gene>
    <name evidence="2" type="ORF">HC235_06305</name>
</gene>
<dbReference type="PANTHER" id="PTHR34314">
    <property type="entry name" value="CRENARCHAEAL PROTEIN, PUTATIVE-RELATED"/>
    <property type="match status" value="1"/>
</dbReference>
<dbReference type="RefSeq" id="WP_179790525.1">
    <property type="nucleotide sequence ID" value="NZ_JAAVJF010000002.1"/>
</dbReference>
<dbReference type="Proteomes" id="UP000554766">
    <property type="component" value="Unassembled WGS sequence"/>
</dbReference>
<dbReference type="EMBL" id="JAAVJF010000002">
    <property type="protein sequence ID" value="NYR15555.1"/>
    <property type="molecule type" value="Genomic_DNA"/>
</dbReference>
<evidence type="ECO:0000313" key="3">
    <source>
        <dbReference type="Proteomes" id="UP000554766"/>
    </source>
</evidence>
<evidence type="ECO:0000313" key="2">
    <source>
        <dbReference type="EMBL" id="NYR15555.1"/>
    </source>
</evidence>
<sequence>MLLSPEEKRRFLKALEEDPEFRYAAAGLLGLGEVLNELWRLRADFNKFVELEGKRWEENWTRWEENNRRWEEDNKRWEENWRRWEENSRRWEENEKKWEENRKQWEAWFEAWKKFLGDYERRWEGASKRFDNIERRLSNVETTLGASVEAQFSRYVWEGLREVLEARGESVIRRTRNAMVDNVDVDLLLKAEKRVYVVEVKIRPGVEDVGTLLAKADVVTSALGKEAVPILTGAWIGDDVEKYARGKGVLVYKH</sequence>
<dbReference type="PANTHER" id="PTHR34314:SF6">
    <property type="entry name" value="DUF3782 DOMAIN-CONTAINING PROTEIN"/>
    <property type="match status" value="1"/>
</dbReference>
<comment type="caution">
    <text evidence="2">The sequence shown here is derived from an EMBL/GenBank/DDBJ whole genome shotgun (WGS) entry which is preliminary data.</text>
</comment>
<accession>A0A7L4P9A7</accession>
<feature type="coiled-coil region" evidence="1">
    <location>
        <begin position="60"/>
        <end position="94"/>
    </location>
</feature>
<protein>
    <recommendedName>
        <fullName evidence="4">PaREP7</fullName>
    </recommendedName>
</protein>
<dbReference type="InterPro" id="IPR011335">
    <property type="entry name" value="Restrct_endonuc-II-like"/>
</dbReference>
<dbReference type="AlphaFoldDB" id="A0A7L4P9A7"/>
<keyword evidence="3" id="KW-1185">Reference proteome</keyword>
<reference evidence="2 3" key="1">
    <citation type="journal article" date="2020" name="Nat. Commun.">
        <title>The structures of two archaeal type IV pili illuminate evolutionary relationships.</title>
        <authorList>
            <person name="Wang F."/>
            <person name="Baquero D.P."/>
            <person name="Su Z."/>
            <person name="Beltran L.C."/>
            <person name="Prangishvili D."/>
            <person name="Krupovic M."/>
            <person name="Egelman E.H."/>
        </authorList>
    </citation>
    <scope>NUCLEOTIDE SEQUENCE [LARGE SCALE GENOMIC DNA]</scope>
    <source>
        <strain evidence="2 3">2GA</strain>
    </source>
</reference>
<keyword evidence="1" id="KW-0175">Coiled coil</keyword>
<organism evidence="2 3">
    <name type="scientific">Pyrobaculum arsenaticum</name>
    <dbReference type="NCBI Taxonomy" id="121277"/>
    <lineage>
        <taxon>Archaea</taxon>
        <taxon>Thermoproteota</taxon>
        <taxon>Thermoprotei</taxon>
        <taxon>Thermoproteales</taxon>
        <taxon>Thermoproteaceae</taxon>
        <taxon>Pyrobaculum</taxon>
    </lineage>
</organism>
<name>A0A7L4P9A7_9CREN</name>